<evidence type="ECO:0000256" key="4">
    <source>
        <dbReference type="ARBA" id="ARBA00022679"/>
    </source>
</evidence>
<dbReference type="GO" id="GO:0005829">
    <property type="term" value="C:cytosol"/>
    <property type="evidence" value="ECO:0007669"/>
    <property type="project" value="TreeGrafter"/>
</dbReference>
<dbReference type="Pfam" id="PF00929">
    <property type="entry name" value="RNase_T"/>
    <property type="match status" value="1"/>
</dbReference>
<evidence type="ECO:0000313" key="21">
    <source>
        <dbReference type="EMBL" id="SUG34735.1"/>
    </source>
</evidence>
<feature type="binding site" evidence="18">
    <location>
        <position position="17"/>
    </location>
    <ligand>
        <name>a divalent metal cation</name>
        <dbReference type="ChEBI" id="CHEBI:60240"/>
        <label>1</label>
        <note>catalytic</note>
    </ligand>
</feature>
<dbReference type="NCBIfam" id="TIGR01406">
    <property type="entry name" value="dnaQ_proteo"/>
    <property type="match status" value="1"/>
</dbReference>
<proteinExistence type="predicted"/>
<feature type="domain" description="Exonuclease" evidence="20">
    <location>
        <begin position="10"/>
        <end position="187"/>
    </location>
</feature>
<dbReference type="Proteomes" id="UP000254762">
    <property type="component" value="Unassembled WGS sequence"/>
</dbReference>
<evidence type="ECO:0000256" key="7">
    <source>
        <dbReference type="ARBA" id="ARBA00022722"/>
    </source>
</evidence>
<evidence type="ECO:0000256" key="9">
    <source>
        <dbReference type="ARBA" id="ARBA00022801"/>
    </source>
</evidence>
<keyword evidence="6 19" id="KW-0235">DNA replication</keyword>
<evidence type="ECO:0000256" key="14">
    <source>
        <dbReference type="ARBA" id="ARBA00049244"/>
    </source>
</evidence>
<comment type="catalytic activity">
    <reaction evidence="14 19">
        <text>DNA(n) + a 2'-deoxyribonucleoside 5'-triphosphate = DNA(n+1) + diphosphate</text>
        <dbReference type="Rhea" id="RHEA:22508"/>
        <dbReference type="Rhea" id="RHEA-COMP:17339"/>
        <dbReference type="Rhea" id="RHEA-COMP:17340"/>
        <dbReference type="ChEBI" id="CHEBI:33019"/>
        <dbReference type="ChEBI" id="CHEBI:61560"/>
        <dbReference type="ChEBI" id="CHEBI:173112"/>
        <dbReference type="EC" id="2.7.7.7"/>
    </reaction>
</comment>
<feature type="binding site" evidence="17">
    <location>
        <position position="15"/>
    </location>
    <ligand>
        <name>substrate</name>
    </ligand>
</feature>
<evidence type="ECO:0000256" key="8">
    <source>
        <dbReference type="ARBA" id="ARBA00022723"/>
    </source>
</evidence>
<keyword evidence="11 18" id="KW-0460">Magnesium</keyword>
<dbReference type="Gene3D" id="3.30.420.10">
    <property type="entry name" value="Ribonuclease H-like superfamily/Ribonuclease H"/>
    <property type="match status" value="1"/>
</dbReference>
<dbReference type="InterPro" id="IPR006309">
    <property type="entry name" value="DnaQ_proteo"/>
</dbReference>
<evidence type="ECO:0000256" key="12">
    <source>
        <dbReference type="ARBA" id="ARBA00022932"/>
    </source>
</evidence>
<dbReference type="CDD" id="cd06131">
    <property type="entry name" value="DNA_pol_III_epsilon_Ecoli_like"/>
    <property type="match status" value="1"/>
</dbReference>
<evidence type="ECO:0000256" key="2">
    <source>
        <dbReference type="ARBA" id="ARBA00012417"/>
    </source>
</evidence>
<evidence type="ECO:0000313" key="22">
    <source>
        <dbReference type="Proteomes" id="UP000254762"/>
    </source>
</evidence>
<dbReference type="AlphaFoldDB" id="A0A379T0E1"/>
<comment type="cofactor">
    <cofactor evidence="18">
        <name>Mg(2+)</name>
        <dbReference type="ChEBI" id="CHEBI:18420"/>
    </cofactor>
    <cofactor evidence="18">
        <name>Mn(2+)</name>
        <dbReference type="ChEBI" id="CHEBI:29035"/>
    </cofactor>
    <text evidence="18">Binds 2 divalent metal cations. Magnesium or manganese.</text>
</comment>
<dbReference type="GO" id="GO:0046872">
    <property type="term" value="F:metal ion binding"/>
    <property type="evidence" value="ECO:0007669"/>
    <property type="project" value="UniProtKB-KW"/>
</dbReference>
<keyword evidence="8 18" id="KW-0479">Metal-binding</keyword>
<comment type="function">
    <text evidence="19">DNA polymerase III is a complex, multichain enzyme responsible for most of the replicative synthesis in bacteria. The epsilon subunit contain the editing function and is a proofreading 3'-5' exonuclease.</text>
</comment>
<dbReference type="FunFam" id="3.30.420.10:FF:000012">
    <property type="entry name" value="DNA polymerase III subunit epsilon"/>
    <property type="match status" value="1"/>
</dbReference>
<dbReference type="GO" id="GO:0045004">
    <property type="term" value="P:DNA replication proofreading"/>
    <property type="evidence" value="ECO:0007669"/>
    <property type="project" value="TreeGrafter"/>
</dbReference>
<dbReference type="InterPro" id="IPR012337">
    <property type="entry name" value="RNaseH-like_sf"/>
</dbReference>
<evidence type="ECO:0000256" key="19">
    <source>
        <dbReference type="RuleBase" id="RU364087"/>
    </source>
</evidence>
<organism evidence="21 22">
    <name type="scientific">Salmonella enterica subsp. arizonae</name>
    <dbReference type="NCBI Taxonomy" id="59203"/>
    <lineage>
        <taxon>Bacteria</taxon>
        <taxon>Pseudomonadati</taxon>
        <taxon>Pseudomonadota</taxon>
        <taxon>Gammaproteobacteria</taxon>
        <taxon>Enterobacterales</taxon>
        <taxon>Enterobacteriaceae</taxon>
        <taxon>Salmonella</taxon>
    </lineage>
</organism>
<keyword evidence="10 19" id="KW-0269">Exonuclease</keyword>
<comment type="subunit">
    <text evidence="19">The DNA polymerase holoenzyme is a complex that contains 10 different types of subunits. These subunits are organized into 3 functionally essential subassemblies: the pol III core, the beta sliding clamp processivity factor and the clamp-loading complex. The pol III core (subunits alpha,epsilon and theta) contains the polymerase and the 3'-5' exonuclease proofreading activities. The polymerase is tethered to the template via the sliding clamp processivity factor. The clamp-loading complex assembles the beta processivity factor onto the primer template and plays a central role in the organization and communication at the replication fork. This complex contains delta, delta', psi and chi, and copies of either or both of two different DnaX proteins, gamma and tau.</text>
</comment>
<feature type="binding site" evidence="17">
    <location>
        <position position="17"/>
    </location>
    <ligand>
        <name>substrate</name>
    </ligand>
</feature>
<dbReference type="NCBIfam" id="TIGR00573">
    <property type="entry name" value="dnaq"/>
    <property type="match status" value="1"/>
</dbReference>
<gene>
    <name evidence="19 21" type="primary">dnaQ</name>
    <name evidence="21" type="ORF">NCTC7304_04263</name>
</gene>
<name>A0A379T0E1_SALER</name>
<evidence type="ECO:0000259" key="20">
    <source>
        <dbReference type="SMART" id="SM00479"/>
    </source>
</evidence>
<dbReference type="GO" id="GO:0003887">
    <property type="term" value="F:DNA-directed DNA polymerase activity"/>
    <property type="evidence" value="ECO:0007669"/>
    <property type="project" value="UniProtKB-KW"/>
</dbReference>
<dbReference type="PANTHER" id="PTHR30231:SF41">
    <property type="entry name" value="DNA POLYMERASE III SUBUNIT EPSILON"/>
    <property type="match status" value="1"/>
</dbReference>
<evidence type="ECO:0000256" key="6">
    <source>
        <dbReference type="ARBA" id="ARBA00022705"/>
    </source>
</evidence>
<evidence type="ECO:0000256" key="15">
    <source>
        <dbReference type="ARBA" id="ARBA00059264"/>
    </source>
</evidence>
<comment type="cofactor">
    <cofactor evidence="1 19">
        <name>Mn(2+)</name>
        <dbReference type="ChEBI" id="CHEBI:29035"/>
    </cofactor>
</comment>
<dbReference type="InterPro" id="IPR013520">
    <property type="entry name" value="Ribonucl_H"/>
</dbReference>
<keyword evidence="7 19" id="KW-0540">Nuclease</keyword>
<keyword evidence="4 19" id="KW-0808">Transferase</keyword>
<dbReference type="EC" id="2.7.7.7" evidence="2 19"/>
<reference evidence="21 22" key="1">
    <citation type="submission" date="2018-06" db="EMBL/GenBank/DDBJ databases">
        <authorList>
            <consortium name="Pathogen Informatics"/>
            <person name="Doyle S."/>
        </authorList>
    </citation>
    <scope>NUCLEOTIDE SEQUENCE [LARGE SCALE GENOMIC DNA]</scope>
    <source>
        <strain evidence="21 22">NCTC7304</strain>
    </source>
</reference>
<evidence type="ECO:0000256" key="13">
    <source>
        <dbReference type="ARBA" id="ARBA00023211"/>
    </source>
</evidence>
<keyword evidence="9 19" id="KW-0378">Hydrolase</keyword>
<protein>
    <recommendedName>
        <fullName evidence="3 19">DNA polymerase III subunit epsilon</fullName>
        <ecNumber evidence="2 19">2.7.7.7</ecNumber>
    </recommendedName>
</protein>
<feature type="binding site" evidence="18">
    <location>
        <position position="170"/>
    </location>
    <ligand>
        <name>a divalent metal cation</name>
        <dbReference type="ChEBI" id="CHEBI:60240"/>
        <label>1</label>
        <note>catalytic</note>
    </ligand>
</feature>
<dbReference type="GO" id="GO:0008408">
    <property type="term" value="F:3'-5' exonuclease activity"/>
    <property type="evidence" value="ECO:0007669"/>
    <property type="project" value="TreeGrafter"/>
</dbReference>
<feature type="binding site" evidence="17">
    <location>
        <position position="64"/>
    </location>
    <ligand>
        <name>substrate</name>
    </ligand>
</feature>
<dbReference type="PANTHER" id="PTHR30231">
    <property type="entry name" value="DNA POLYMERASE III SUBUNIT EPSILON"/>
    <property type="match status" value="1"/>
</dbReference>
<evidence type="ECO:0000256" key="10">
    <source>
        <dbReference type="ARBA" id="ARBA00022839"/>
    </source>
</evidence>
<evidence type="ECO:0000256" key="3">
    <source>
        <dbReference type="ARBA" id="ARBA00020352"/>
    </source>
</evidence>
<evidence type="ECO:0000256" key="16">
    <source>
        <dbReference type="PIRSR" id="PIRSR606309-1"/>
    </source>
</evidence>
<evidence type="ECO:0000256" key="5">
    <source>
        <dbReference type="ARBA" id="ARBA00022695"/>
    </source>
</evidence>
<keyword evidence="5 19" id="KW-0548">Nucleotidyltransferase</keyword>
<feature type="binding site" evidence="17">
    <location>
        <position position="170"/>
    </location>
    <ligand>
        <name>substrate</name>
    </ligand>
</feature>
<dbReference type="Gene3D" id="3.20.20.140">
    <property type="entry name" value="Metal-dependent hydrolases"/>
    <property type="match status" value="1"/>
</dbReference>
<sequence>MTDMSTAITRQIVLDTETTGMNQIGAHYEGHKIIEIGAVEVINRRLTGNNFHVYLKPDRLVDPEAFGVHGIADEFLLDKPVFADVVDEFLDYIRGAELVIHNASFDIGFMDYEFGLLKRDIPKTNTFCKVTDSLAVARKMFPGKRNSLDALCSRYEIDNSKRTLHGALLDAQILAEVYLAMTGGQTSMTFAIEGETQRQQGEATIQRIVRQASRLRVVFATDEELAAHESRLDLVQKKGGSCLWRHNSSLFTLQKLSFGRFLQQLIQKVRKSVDGRHSKP</sequence>
<dbReference type="InterPro" id="IPR036397">
    <property type="entry name" value="RNaseH_sf"/>
</dbReference>
<accession>A0A379T0E1</accession>
<feature type="active site" description="Proton acceptor" evidence="16">
    <location>
        <position position="165"/>
    </location>
</feature>
<evidence type="ECO:0000256" key="18">
    <source>
        <dbReference type="PIRSR" id="PIRSR606309-3"/>
    </source>
</evidence>
<dbReference type="SMART" id="SM00479">
    <property type="entry name" value="EXOIII"/>
    <property type="match status" value="1"/>
</dbReference>
<feature type="binding site" evidence="17">
    <location>
        <position position="69"/>
    </location>
    <ligand>
        <name>substrate</name>
    </ligand>
</feature>
<feature type="binding site" evidence="18">
    <location>
        <position position="15"/>
    </location>
    <ligand>
        <name>a divalent metal cation</name>
        <dbReference type="ChEBI" id="CHEBI:60240"/>
        <label>1</label>
        <note>catalytic</note>
    </ligand>
</feature>
<comment type="function">
    <text evidence="15">DNA polymerase III is a complex, multichain enzyme responsible for most of the replicative synthesis in bacteria. The epsilon subunit contains the editing function and is a proofreading 3'-5' exonuclease.</text>
</comment>
<evidence type="ECO:0000256" key="1">
    <source>
        <dbReference type="ARBA" id="ARBA00001936"/>
    </source>
</evidence>
<dbReference type="InterPro" id="IPR006054">
    <property type="entry name" value="DnaQ"/>
</dbReference>
<evidence type="ECO:0000256" key="17">
    <source>
        <dbReference type="PIRSR" id="PIRSR606309-2"/>
    </source>
</evidence>
<keyword evidence="13 18" id="KW-0464">Manganese</keyword>
<evidence type="ECO:0000256" key="11">
    <source>
        <dbReference type="ARBA" id="ARBA00022842"/>
    </source>
</evidence>
<dbReference type="GO" id="GO:0003677">
    <property type="term" value="F:DNA binding"/>
    <property type="evidence" value="ECO:0007669"/>
    <property type="project" value="InterPro"/>
</dbReference>
<keyword evidence="12 19" id="KW-0239">DNA-directed DNA polymerase</keyword>
<dbReference type="NCBIfam" id="NF004316">
    <property type="entry name" value="PRK05711.1"/>
    <property type="match status" value="1"/>
</dbReference>
<dbReference type="EMBL" id="UGXD01000002">
    <property type="protein sequence ID" value="SUG34735.1"/>
    <property type="molecule type" value="Genomic_DNA"/>
</dbReference>
<dbReference type="SUPFAM" id="SSF53098">
    <property type="entry name" value="Ribonuclease H-like"/>
    <property type="match status" value="1"/>
</dbReference>